<dbReference type="PANTHER" id="PTHR30445:SF8">
    <property type="entry name" value="K(+)_H(+) ANTIPORTER SUBUNIT KHTT"/>
    <property type="match status" value="1"/>
</dbReference>
<dbReference type="OrthoDB" id="67547at2"/>
<reference evidence="2 3" key="1">
    <citation type="journal article" date="2019" name="Int. J. Syst. Evol. Microbiol.">
        <title>Anaerobacillus alkaliphilus sp. nov., a novel alkaliphilic and moderately halophilic bacterium.</title>
        <authorList>
            <person name="Borsodi A.K."/>
            <person name="Aszalos J.M."/>
            <person name="Bihari P."/>
            <person name="Nagy I."/>
            <person name="Schumann P."/>
            <person name="Sproer C."/>
            <person name="Kovacs A.L."/>
            <person name="Boka K."/>
            <person name="Dobosy P."/>
            <person name="Ovari M."/>
            <person name="Szili-Kovacs T."/>
            <person name="Toth E."/>
        </authorList>
    </citation>
    <scope>NUCLEOTIDE SEQUENCE [LARGE SCALE GENOMIC DNA]</scope>
    <source>
        <strain evidence="2 3">B16-10</strain>
    </source>
</reference>
<dbReference type="AlphaFoldDB" id="A0A4Q0VN07"/>
<dbReference type="InterPro" id="IPR058776">
    <property type="entry name" value="KhtT-like_N"/>
</dbReference>
<dbReference type="Gene3D" id="3.30.70.1450">
    <property type="entry name" value="Regulator of K+ conductance, C-terminal domain"/>
    <property type="match status" value="1"/>
</dbReference>
<keyword evidence="3" id="KW-1185">Reference proteome</keyword>
<organism evidence="2 3">
    <name type="scientific">Anaerobacillus alkaliphilus</name>
    <dbReference type="NCBI Taxonomy" id="1548597"/>
    <lineage>
        <taxon>Bacteria</taxon>
        <taxon>Bacillati</taxon>
        <taxon>Bacillota</taxon>
        <taxon>Bacilli</taxon>
        <taxon>Bacillales</taxon>
        <taxon>Bacillaceae</taxon>
        <taxon>Anaerobacillus</taxon>
    </lineage>
</organism>
<dbReference type="PROSITE" id="PS51202">
    <property type="entry name" value="RCK_C"/>
    <property type="match status" value="1"/>
</dbReference>
<dbReference type="Pfam" id="PF25991">
    <property type="entry name" value="KhtT_N"/>
    <property type="match status" value="1"/>
</dbReference>
<accession>A0A4Q0VN07</accession>
<dbReference type="InterPro" id="IPR006037">
    <property type="entry name" value="RCK_C"/>
</dbReference>
<comment type="caution">
    <text evidence="2">The sequence shown here is derived from an EMBL/GenBank/DDBJ whole genome shotgun (WGS) entry which is preliminary data.</text>
</comment>
<evidence type="ECO:0000313" key="3">
    <source>
        <dbReference type="Proteomes" id="UP000290649"/>
    </source>
</evidence>
<dbReference type="GO" id="GO:0008324">
    <property type="term" value="F:monoatomic cation transmembrane transporter activity"/>
    <property type="evidence" value="ECO:0007669"/>
    <property type="project" value="InterPro"/>
</dbReference>
<dbReference type="InterPro" id="IPR036721">
    <property type="entry name" value="RCK_C_sf"/>
</dbReference>
<dbReference type="SUPFAM" id="SSF116726">
    <property type="entry name" value="TrkA C-terminal domain-like"/>
    <property type="match status" value="1"/>
</dbReference>
<sequence length="170" mass="18825">MKTIVTDLPTIGKKITMVTSKNEKINLITHHTGKRDLYFSHDVDDDEADYAIELSAQDTRELGAQLLGASYQPGDTDQMKMVKGAMVLEWYTLTQNSVLVGKTLMESDIRAKTGAMVVAITRGENVIVSPSADEVLKTEDVLMVAGSRDNISSFEDWIKTQYINPNNRGV</sequence>
<proteinExistence type="predicted"/>
<dbReference type="InterPro" id="IPR050144">
    <property type="entry name" value="AAE_transporter"/>
</dbReference>
<name>A0A4Q0VN07_9BACI</name>
<gene>
    <name evidence="2" type="ORF">DS745_23660</name>
</gene>
<dbReference type="RefSeq" id="WP_129080666.1">
    <property type="nucleotide sequence ID" value="NZ_QOUX01000047.1"/>
</dbReference>
<evidence type="ECO:0000259" key="1">
    <source>
        <dbReference type="PROSITE" id="PS51202"/>
    </source>
</evidence>
<dbReference type="PANTHER" id="PTHR30445">
    <property type="entry name" value="K(+)_H(+) ANTIPORTER SUBUNIT KHTT"/>
    <property type="match status" value="1"/>
</dbReference>
<protein>
    <submittedName>
        <fullName evidence="2">Potassium transporter TrkA</fullName>
    </submittedName>
</protein>
<dbReference type="Proteomes" id="UP000290649">
    <property type="component" value="Unassembled WGS sequence"/>
</dbReference>
<dbReference type="Pfam" id="PF02080">
    <property type="entry name" value="TrkA_C"/>
    <property type="match status" value="1"/>
</dbReference>
<evidence type="ECO:0000313" key="2">
    <source>
        <dbReference type="EMBL" id="RXI96698.1"/>
    </source>
</evidence>
<dbReference type="PIRSF" id="PIRSF005028">
    <property type="entry name" value="KhtT"/>
    <property type="match status" value="1"/>
</dbReference>
<dbReference type="GO" id="GO:0006813">
    <property type="term" value="P:potassium ion transport"/>
    <property type="evidence" value="ECO:0007669"/>
    <property type="project" value="InterPro"/>
</dbReference>
<dbReference type="EMBL" id="QOUX01000047">
    <property type="protein sequence ID" value="RXI96698.1"/>
    <property type="molecule type" value="Genomic_DNA"/>
</dbReference>
<dbReference type="InterPro" id="IPR026278">
    <property type="entry name" value="KhtT"/>
</dbReference>
<feature type="domain" description="RCK C-terminal" evidence="1">
    <location>
        <begin position="76"/>
        <end position="160"/>
    </location>
</feature>